<dbReference type="PANTHER" id="PTHR35569">
    <property type="entry name" value="CYANAMIDE HYDRATASE DDI2-RELATED"/>
    <property type="match status" value="1"/>
</dbReference>
<sequence length="193" mass="20939">MVPETPAAAAALSVVRRFCSPALLNHCIRSYLWGAMYGAVHRIAYDDELFYVSALLHDIGLTEAFDSHTVPFEEAGGQFAWVFGTAAGWPVERAARAEEIITLHMREDVSAAADPEAHLLQVATSWETVGRHAGQFPADARAEMLARYPRLGFGREFLASFEDQARRKPGSAAAASVRNDLAARSAANPLEGP</sequence>
<accession>A0A2T0M4Z0</accession>
<dbReference type="RefSeq" id="WP_106251832.1">
    <property type="nucleotide sequence ID" value="NZ_JBFAIB010000005.1"/>
</dbReference>
<evidence type="ECO:0000313" key="3">
    <source>
        <dbReference type="Proteomes" id="UP000238312"/>
    </source>
</evidence>
<feature type="region of interest" description="Disordered" evidence="1">
    <location>
        <begin position="169"/>
        <end position="193"/>
    </location>
</feature>
<proteinExistence type="predicted"/>
<dbReference type="PANTHER" id="PTHR35569:SF1">
    <property type="entry name" value="CYANAMIDE HYDRATASE DDI2-RELATED"/>
    <property type="match status" value="1"/>
</dbReference>
<evidence type="ECO:0008006" key="4">
    <source>
        <dbReference type="Google" id="ProtNLM"/>
    </source>
</evidence>
<evidence type="ECO:0000256" key="1">
    <source>
        <dbReference type="SAM" id="MobiDB-lite"/>
    </source>
</evidence>
<comment type="caution">
    <text evidence="2">The sequence shown here is derived from an EMBL/GenBank/DDBJ whole genome shotgun (WGS) entry which is preliminary data.</text>
</comment>
<protein>
    <recommendedName>
        <fullName evidence="4">HD domain-containing protein</fullName>
    </recommendedName>
</protein>
<dbReference type="OrthoDB" id="8478129at2"/>
<dbReference type="EMBL" id="PVNG01000032">
    <property type="protein sequence ID" value="PRX52278.1"/>
    <property type="molecule type" value="Genomic_DNA"/>
</dbReference>
<dbReference type="Proteomes" id="UP000238312">
    <property type="component" value="Unassembled WGS sequence"/>
</dbReference>
<dbReference type="SUPFAM" id="SSF109604">
    <property type="entry name" value="HD-domain/PDEase-like"/>
    <property type="match status" value="1"/>
</dbReference>
<organism evidence="2 3">
    <name type="scientific">Nonomuraea fuscirosea</name>
    <dbReference type="NCBI Taxonomy" id="1291556"/>
    <lineage>
        <taxon>Bacteria</taxon>
        <taxon>Bacillati</taxon>
        <taxon>Actinomycetota</taxon>
        <taxon>Actinomycetes</taxon>
        <taxon>Streptosporangiales</taxon>
        <taxon>Streptosporangiaceae</taxon>
        <taxon>Nonomuraea</taxon>
    </lineage>
</organism>
<name>A0A2T0M4Z0_9ACTN</name>
<dbReference type="AlphaFoldDB" id="A0A2T0M4Z0"/>
<gene>
    <name evidence="2" type="ORF">B0I32_13228</name>
</gene>
<keyword evidence="3" id="KW-1185">Reference proteome</keyword>
<reference evidence="2 3" key="1">
    <citation type="submission" date="2018-03" db="EMBL/GenBank/DDBJ databases">
        <title>Genomic Encyclopedia of Type Strains, Phase III (KMG-III): the genomes of soil and plant-associated and newly described type strains.</title>
        <authorList>
            <person name="Whitman W."/>
        </authorList>
    </citation>
    <scope>NUCLEOTIDE SEQUENCE [LARGE SCALE GENOMIC DNA]</scope>
    <source>
        <strain evidence="2 3">CGMCC 4.7104</strain>
    </source>
</reference>
<evidence type="ECO:0000313" key="2">
    <source>
        <dbReference type="EMBL" id="PRX52278.1"/>
    </source>
</evidence>
<dbReference type="Gene3D" id="1.10.3210.10">
    <property type="entry name" value="Hypothetical protein af1432"/>
    <property type="match status" value="1"/>
</dbReference>